<dbReference type="InterPro" id="IPR001845">
    <property type="entry name" value="HTH_ArsR_DNA-bd_dom"/>
</dbReference>
<dbReference type="InterPro" id="IPR051081">
    <property type="entry name" value="HTH_MetalResp_TranReg"/>
</dbReference>
<gene>
    <name evidence="5" type="ORF">DO83_00875</name>
</gene>
<dbReference type="InterPro" id="IPR036390">
    <property type="entry name" value="WH_DNA-bd_sf"/>
</dbReference>
<dbReference type="PRINTS" id="PR00778">
    <property type="entry name" value="HTHARSR"/>
</dbReference>
<dbReference type="Pfam" id="PF01022">
    <property type="entry name" value="HTH_5"/>
    <property type="match status" value="1"/>
</dbReference>
<dbReference type="NCBIfam" id="NF033788">
    <property type="entry name" value="HTH_metalloreg"/>
    <property type="match status" value="1"/>
</dbReference>
<organism evidence="5 6">
    <name type="scientific">Anaerostipes hadrus</name>
    <dbReference type="NCBI Taxonomy" id="649756"/>
    <lineage>
        <taxon>Bacteria</taxon>
        <taxon>Bacillati</taxon>
        <taxon>Bacillota</taxon>
        <taxon>Clostridia</taxon>
        <taxon>Lachnospirales</taxon>
        <taxon>Lachnospiraceae</taxon>
        <taxon>Anaerostipes</taxon>
    </lineage>
</organism>
<evidence type="ECO:0000313" key="5">
    <source>
        <dbReference type="EMBL" id="AQP38320.1"/>
    </source>
</evidence>
<dbReference type="PANTHER" id="PTHR33154">
    <property type="entry name" value="TRANSCRIPTIONAL REGULATOR, ARSR FAMILY"/>
    <property type="match status" value="1"/>
</dbReference>
<evidence type="ECO:0000256" key="1">
    <source>
        <dbReference type="ARBA" id="ARBA00023015"/>
    </source>
</evidence>
<evidence type="ECO:0000256" key="2">
    <source>
        <dbReference type="ARBA" id="ARBA00023125"/>
    </source>
</evidence>
<dbReference type="Proteomes" id="UP000188159">
    <property type="component" value="Chromosome"/>
</dbReference>
<dbReference type="InterPro" id="IPR047796">
    <property type="entry name" value="SdpR-like_repress"/>
</dbReference>
<proteinExistence type="predicted"/>
<evidence type="ECO:0000256" key="3">
    <source>
        <dbReference type="ARBA" id="ARBA00023163"/>
    </source>
</evidence>
<keyword evidence="1" id="KW-0805">Transcription regulation</keyword>
<dbReference type="PANTHER" id="PTHR33154:SF33">
    <property type="entry name" value="TRANSCRIPTIONAL REPRESSOR SDPR"/>
    <property type="match status" value="1"/>
</dbReference>
<dbReference type="SMART" id="SM00418">
    <property type="entry name" value="HTH_ARSR"/>
    <property type="match status" value="1"/>
</dbReference>
<evidence type="ECO:0000259" key="4">
    <source>
        <dbReference type="PROSITE" id="PS50987"/>
    </source>
</evidence>
<dbReference type="GO" id="GO:0003677">
    <property type="term" value="F:DNA binding"/>
    <property type="evidence" value="ECO:0007669"/>
    <property type="project" value="UniProtKB-KW"/>
</dbReference>
<dbReference type="NCBIfam" id="NF033789">
    <property type="entry name" value="repress_SdpR"/>
    <property type="match status" value="1"/>
</dbReference>
<protein>
    <submittedName>
        <fullName evidence="5">ArsR family transcriptional regulator</fullName>
    </submittedName>
</protein>
<dbReference type="InterPro" id="IPR011991">
    <property type="entry name" value="ArsR-like_HTH"/>
</dbReference>
<dbReference type="GO" id="GO:0003700">
    <property type="term" value="F:DNA-binding transcription factor activity"/>
    <property type="evidence" value="ECO:0007669"/>
    <property type="project" value="InterPro"/>
</dbReference>
<dbReference type="PROSITE" id="PS50987">
    <property type="entry name" value="HTH_ARSR_2"/>
    <property type="match status" value="1"/>
</dbReference>
<accession>A0A1Q2C3T8</accession>
<feature type="domain" description="HTH arsR-type" evidence="4">
    <location>
        <begin position="1"/>
        <end position="92"/>
    </location>
</feature>
<dbReference type="CDD" id="cd00090">
    <property type="entry name" value="HTH_ARSR"/>
    <property type="match status" value="1"/>
</dbReference>
<dbReference type="SUPFAM" id="SSF46785">
    <property type="entry name" value="Winged helix' DNA-binding domain"/>
    <property type="match status" value="1"/>
</dbReference>
<evidence type="ECO:0000313" key="6">
    <source>
        <dbReference type="Proteomes" id="UP000188159"/>
    </source>
</evidence>
<keyword evidence="3" id="KW-0804">Transcription</keyword>
<dbReference type="InterPro" id="IPR036388">
    <property type="entry name" value="WH-like_DNA-bd_sf"/>
</dbReference>
<sequence>MRVMGFAETFKALSDPIRREILMMLRDGSMSAGEIGSHFDMTGATISYHLKILKKAELIFEKKEKNYIYYTLNTSVVEEIMLWLSELKGGNHDVKEE</sequence>
<dbReference type="Gene3D" id="1.10.10.10">
    <property type="entry name" value="Winged helix-like DNA-binding domain superfamily/Winged helix DNA-binding domain"/>
    <property type="match status" value="1"/>
</dbReference>
<dbReference type="EMBL" id="CP012098">
    <property type="protein sequence ID" value="AQP38320.1"/>
    <property type="molecule type" value="Genomic_DNA"/>
</dbReference>
<name>A0A1Q2C3T8_ANAHA</name>
<keyword evidence="2" id="KW-0238">DNA-binding</keyword>
<reference evidence="5 6" key="1">
    <citation type="journal article" date="2016" name="Sci. Rep.">
        <title>Accelerated dysbiosis of gut microbiota during aggravation of DSS-induced colitis by a butyrate-producing bacterium.</title>
        <authorList>
            <person name="Zhang Q."/>
            <person name="Wu Y."/>
            <person name="Wang J."/>
            <person name="Wu G."/>
            <person name="Long W."/>
            <person name="Xue Z."/>
            <person name="Wang L."/>
            <person name="Zhang X."/>
            <person name="Pang X."/>
            <person name="Zhao Y."/>
            <person name="Zhao L."/>
            <person name="Zhang C."/>
        </authorList>
    </citation>
    <scope>NUCLEOTIDE SEQUENCE [LARGE SCALE GENOMIC DNA]</scope>
    <source>
        <strain evidence="5 6">BPB5</strain>
    </source>
</reference>
<dbReference type="AlphaFoldDB" id="A0A1Q2C3T8"/>